<evidence type="ECO:0000313" key="12">
    <source>
        <dbReference type="Proteomes" id="UP000032233"/>
    </source>
</evidence>
<dbReference type="AlphaFoldDB" id="A0A0D2HSW6"/>
<evidence type="ECO:0000256" key="3">
    <source>
        <dbReference type="ARBA" id="ARBA00022448"/>
    </source>
</evidence>
<dbReference type="GO" id="GO:0015833">
    <property type="term" value="P:peptide transport"/>
    <property type="evidence" value="ECO:0007669"/>
    <property type="project" value="InterPro"/>
</dbReference>
<keyword evidence="7 11" id="KW-0067">ATP-binding</keyword>
<accession>A0A0D2HSW6</accession>
<evidence type="ECO:0000256" key="7">
    <source>
        <dbReference type="ARBA" id="ARBA00022840"/>
    </source>
</evidence>
<keyword evidence="12" id="KW-1185">Reference proteome</keyword>
<dbReference type="PROSITE" id="PS00211">
    <property type="entry name" value="ABC_TRANSPORTER_1"/>
    <property type="match status" value="1"/>
</dbReference>
<keyword evidence="5" id="KW-0997">Cell inner membrane</keyword>
<dbReference type="RefSeq" id="WP_044348694.1">
    <property type="nucleotide sequence ID" value="NZ_AZAC01000014.1"/>
</dbReference>
<sequence length="341" mass="37463">MNENKPILEIKNLHTCFHTMDGVVNAVDGVDFKVMPGEILGLVGESGCGKSVTAMSILRLLRCPPAEIKGEVLFEGQNLLKLDKDSIRKIRGNAISMIFQEPMTALNPVLTVGEQIAESVRLHEGLSQQKAWEKAVRMLTRVQISEPEARAAEYPHKLSGGMRQRAMIAMALALNPRLLFADEPTTALDVTIQAQIMELMLKLQKETGSSIVLITHDLGLIAETVQRVVVMYGGKVVEEALVKDLFYEPLHPYTQGLLGSVPVIGRKATMGRNLDEIPGMVPHPLAMPKGCTFNPRCKKAMDICRREKPPMVKPAPGRRVACWLHTGKEEMNSVTSGQGGK</sequence>
<feature type="domain" description="ABC transporter" evidence="10">
    <location>
        <begin position="8"/>
        <end position="258"/>
    </location>
</feature>
<dbReference type="PROSITE" id="PS50893">
    <property type="entry name" value="ABC_TRANSPORTER_2"/>
    <property type="match status" value="1"/>
</dbReference>
<keyword evidence="6" id="KW-0547">Nucleotide-binding</keyword>
<dbReference type="Gene3D" id="3.40.50.300">
    <property type="entry name" value="P-loop containing nucleotide triphosphate hydrolases"/>
    <property type="match status" value="1"/>
</dbReference>
<comment type="subcellular location">
    <subcellularLocation>
        <location evidence="1">Cell inner membrane</location>
        <topology evidence="1">Peripheral membrane protein</topology>
    </subcellularLocation>
</comment>
<proteinExistence type="inferred from homology"/>
<dbReference type="CDD" id="cd03257">
    <property type="entry name" value="ABC_NikE_OppD_transporters"/>
    <property type="match status" value="1"/>
</dbReference>
<organism evidence="11 12">
    <name type="scientific">Dethiosulfatarculus sandiegensis</name>
    <dbReference type="NCBI Taxonomy" id="1429043"/>
    <lineage>
        <taxon>Bacteria</taxon>
        <taxon>Pseudomonadati</taxon>
        <taxon>Thermodesulfobacteriota</taxon>
        <taxon>Desulfarculia</taxon>
        <taxon>Desulfarculales</taxon>
        <taxon>Desulfarculaceae</taxon>
        <taxon>Dethiosulfatarculus</taxon>
    </lineage>
</organism>
<keyword evidence="3" id="KW-0813">Transport</keyword>
<keyword evidence="8" id="KW-1278">Translocase</keyword>
<dbReference type="FunFam" id="3.40.50.300:FF:000016">
    <property type="entry name" value="Oligopeptide ABC transporter ATP-binding component"/>
    <property type="match status" value="1"/>
</dbReference>
<evidence type="ECO:0000256" key="4">
    <source>
        <dbReference type="ARBA" id="ARBA00022475"/>
    </source>
</evidence>
<evidence type="ECO:0000256" key="1">
    <source>
        <dbReference type="ARBA" id="ARBA00004417"/>
    </source>
</evidence>
<reference evidence="11 12" key="1">
    <citation type="submission" date="2013-11" db="EMBL/GenBank/DDBJ databases">
        <title>Metagenomic analysis of a methanogenic consortium involved in long chain n-alkane degradation.</title>
        <authorList>
            <person name="Davidova I.A."/>
            <person name="Callaghan A.V."/>
            <person name="Wawrik B."/>
            <person name="Pruitt S."/>
            <person name="Marks C."/>
            <person name="Duncan K.E."/>
            <person name="Suflita J.M."/>
        </authorList>
    </citation>
    <scope>NUCLEOTIDE SEQUENCE [LARGE SCALE GENOMIC DNA]</scope>
    <source>
        <strain evidence="11 12">SPR</strain>
    </source>
</reference>
<evidence type="ECO:0000259" key="10">
    <source>
        <dbReference type="PROSITE" id="PS50893"/>
    </source>
</evidence>
<dbReference type="InterPro" id="IPR017871">
    <property type="entry name" value="ABC_transporter-like_CS"/>
</dbReference>
<dbReference type="PANTHER" id="PTHR43297:SF14">
    <property type="entry name" value="ATPASE AAA-TYPE CORE DOMAIN-CONTAINING PROTEIN"/>
    <property type="match status" value="1"/>
</dbReference>
<comment type="caution">
    <text evidence="11">The sequence shown here is derived from an EMBL/GenBank/DDBJ whole genome shotgun (WGS) entry which is preliminary data.</text>
</comment>
<dbReference type="InterPro" id="IPR003593">
    <property type="entry name" value="AAA+_ATPase"/>
</dbReference>
<dbReference type="FunCoup" id="A0A0D2HSW6">
    <property type="interactions" value="163"/>
</dbReference>
<evidence type="ECO:0000256" key="2">
    <source>
        <dbReference type="ARBA" id="ARBA00005417"/>
    </source>
</evidence>
<comment type="similarity">
    <text evidence="2">Belongs to the ABC transporter superfamily.</text>
</comment>
<dbReference type="InterPro" id="IPR027417">
    <property type="entry name" value="P-loop_NTPase"/>
</dbReference>
<dbReference type="InParanoid" id="A0A0D2HSW6"/>
<dbReference type="Proteomes" id="UP000032233">
    <property type="component" value="Unassembled WGS sequence"/>
</dbReference>
<dbReference type="NCBIfam" id="TIGR01727">
    <property type="entry name" value="oligo_HPY"/>
    <property type="match status" value="1"/>
</dbReference>
<keyword evidence="4" id="KW-1003">Cell membrane</keyword>
<evidence type="ECO:0000256" key="8">
    <source>
        <dbReference type="ARBA" id="ARBA00022967"/>
    </source>
</evidence>
<dbReference type="SUPFAM" id="SSF52540">
    <property type="entry name" value="P-loop containing nucleoside triphosphate hydrolases"/>
    <property type="match status" value="1"/>
</dbReference>
<name>A0A0D2HSW6_9BACT</name>
<dbReference type="InterPro" id="IPR003439">
    <property type="entry name" value="ABC_transporter-like_ATP-bd"/>
</dbReference>
<dbReference type="PANTHER" id="PTHR43297">
    <property type="entry name" value="OLIGOPEPTIDE TRANSPORT ATP-BINDING PROTEIN APPD"/>
    <property type="match status" value="1"/>
</dbReference>
<dbReference type="InterPro" id="IPR013563">
    <property type="entry name" value="Oligopep_ABC_C"/>
</dbReference>
<evidence type="ECO:0000256" key="5">
    <source>
        <dbReference type="ARBA" id="ARBA00022519"/>
    </source>
</evidence>
<protein>
    <submittedName>
        <fullName evidence="11">Peptide ABC transporter ATP-binding protein</fullName>
    </submittedName>
</protein>
<dbReference type="STRING" id="1429043.X474_11525"/>
<evidence type="ECO:0000256" key="6">
    <source>
        <dbReference type="ARBA" id="ARBA00022741"/>
    </source>
</evidence>
<dbReference type="Pfam" id="PF00005">
    <property type="entry name" value="ABC_tran"/>
    <property type="match status" value="1"/>
</dbReference>
<dbReference type="InterPro" id="IPR050388">
    <property type="entry name" value="ABC_Ni/Peptide_Import"/>
</dbReference>
<dbReference type="OrthoDB" id="9809450at2"/>
<dbReference type="GO" id="GO:0005886">
    <property type="term" value="C:plasma membrane"/>
    <property type="evidence" value="ECO:0007669"/>
    <property type="project" value="UniProtKB-SubCell"/>
</dbReference>
<dbReference type="Pfam" id="PF08352">
    <property type="entry name" value="oligo_HPY"/>
    <property type="match status" value="1"/>
</dbReference>
<dbReference type="GO" id="GO:0016887">
    <property type="term" value="F:ATP hydrolysis activity"/>
    <property type="evidence" value="ECO:0007669"/>
    <property type="project" value="InterPro"/>
</dbReference>
<keyword evidence="9" id="KW-0472">Membrane</keyword>
<dbReference type="PATRIC" id="fig|1429043.3.peg.2452"/>
<dbReference type="GO" id="GO:0005524">
    <property type="term" value="F:ATP binding"/>
    <property type="evidence" value="ECO:0007669"/>
    <property type="project" value="UniProtKB-KW"/>
</dbReference>
<dbReference type="SMART" id="SM00382">
    <property type="entry name" value="AAA"/>
    <property type="match status" value="1"/>
</dbReference>
<evidence type="ECO:0000256" key="9">
    <source>
        <dbReference type="ARBA" id="ARBA00023136"/>
    </source>
</evidence>
<evidence type="ECO:0000313" key="11">
    <source>
        <dbReference type="EMBL" id="KIX13633.1"/>
    </source>
</evidence>
<dbReference type="EMBL" id="AZAC01000014">
    <property type="protein sequence ID" value="KIX13633.1"/>
    <property type="molecule type" value="Genomic_DNA"/>
</dbReference>
<gene>
    <name evidence="11" type="primary">dppD</name>
    <name evidence="11" type="ORF">X474_11525</name>
</gene>